<dbReference type="EMBL" id="GDID01002302">
    <property type="protein sequence ID" value="JAP94304.1"/>
    <property type="molecule type" value="Transcribed_RNA"/>
</dbReference>
<dbReference type="GO" id="GO:0000956">
    <property type="term" value="P:nuclear-transcribed mRNA catabolic process"/>
    <property type="evidence" value="ECO:0007669"/>
    <property type="project" value="TreeGrafter"/>
</dbReference>
<keyword evidence="3" id="KW-0269">Exonuclease</keyword>
<dbReference type="GO" id="GO:0005634">
    <property type="term" value="C:nucleus"/>
    <property type="evidence" value="ECO:0007669"/>
    <property type="project" value="TreeGrafter"/>
</dbReference>
<evidence type="ECO:0000313" key="8">
    <source>
        <dbReference type="EMBL" id="JAP94304.1"/>
    </source>
</evidence>
<feature type="domain" description="Xrn1 N-terminal" evidence="6">
    <location>
        <begin position="34"/>
        <end position="105"/>
    </location>
</feature>
<proteinExistence type="inferred from homology"/>
<evidence type="ECO:0000256" key="3">
    <source>
        <dbReference type="ARBA" id="ARBA00022839"/>
    </source>
</evidence>
<evidence type="ECO:0000259" key="6">
    <source>
        <dbReference type="Pfam" id="PF03159"/>
    </source>
</evidence>
<protein>
    <submittedName>
        <fullName evidence="8">5'-3' exoribonuclease</fullName>
    </submittedName>
</protein>
<feature type="non-terminal residue" evidence="8">
    <location>
        <position position="1"/>
    </location>
</feature>
<accession>A0A146KEI7</accession>
<evidence type="ECO:0000256" key="1">
    <source>
        <dbReference type="ARBA" id="ARBA00022722"/>
    </source>
</evidence>
<gene>
    <name evidence="8" type="ORF">TPC1_13097</name>
</gene>
<keyword evidence="5" id="KW-0175">Coiled coil</keyword>
<dbReference type="PANTHER" id="PTHR12341">
    <property type="entry name" value="5'-&gt;3' EXORIBONUCLEASE"/>
    <property type="match status" value="1"/>
</dbReference>
<evidence type="ECO:0000256" key="5">
    <source>
        <dbReference type="SAM" id="Coils"/>
    </source>
</evidence>
<reference evidence="8" key="1">
    <citation type="submission" date="2015-07" db="EMBL/GenBank/DDBJ databases">
        <title>Adaptation to a free-living lifestyle via gene acquisitions in the diplomonad Trepomonas sp. PC1.</title>
        <authorList>
            <person name="Xu F."/>
            <person name="Jerlstrom-Hultqvist J."/>
            <person name="Kolisko M."/>
            <person name="Simpson A.G.B."/>
            <person name="Roger A.J."/>
            <person name="Svard S.G."/>
            <person name="Andersson J.O."/>
        </authorList>
    </citation>
    <scope>NUCLEOTIDE SEQUENCE</scope>
    <source>
        <strain evidence="8">PC1</strain>
    </source>
</reference>
<dbReference type="Gene3D" id="3.40.50.12390">
    <property type="match status" value="1"/>
</dbReference>
<dbReference type="Pfam" id="PF03159">
    <property type="entry name" value="XRN_N"/>
    <property type="match status" value="1"/>
</dbReference>
<dbReference type="InterPro" id="IPR041412">
    <property type="entry name" value="Xrn1_helical"/>
</dbReference>
<dbReference type="PANTHER" id="PTHR12341:SF7">
    <property type="entry name" value="5'-3' EXORIBONUCLEASE 1"/>
    <property type="match status" value="1"/>
</dbReference>
<dbReference type="InterPro" id="IPR004859">
    <property type="entry name" value="Xrn1_N"/>
</dbReference>
<sequence>LTGQSQELLRDYQNWKDIHKTLNGLIEDYVMNDGTATSISSADITPGTCFMRRLHSFLTLHLASVVENNTWGDVEVIYSGYNVEGEGEHKIMAELKKQRFQPQTTQFDGSHFKQEDTHILKKEVKKEKVKLSNEAQAEQYDELPMKLYEANNEGLKTELKIQQGKVQSNVIFGMDGDLFLLALGLNIPEVYIMRRWQGIMVNDFNPPKYSKIDAWNVGMVYVDVQVVREGIVYEILQKYIDEPANLKKLVESLPQNELTRTYLNFKTEKSADIMVISEIPALLKQSIIEYLMFSETSNRIIHDFIALTLFIGNDFVPEVPGQSIKLGALDKLIRFYRQKFVNEIPFKFLLNEEKIISNQYFGEMFKILAVDCEPQHIGQDIQNFRELHKQFQSEDNRQKMDKNGSWRTEINAEMAELQEKLGTMAMKVTSRSILKMNSEEKKRLTSYFRQKYYNKFMKLQLDHQINPPESLNKKDIQKLVLLDQLSNLSEKNQKPAYFQQLQEYISKEVRIQHYLGFHQVVRSYMKTLQWVIYYYLSPNGIPQWNWEYPYPFTPLISDMAMYCALYDKEEVGEIKVEPNIEKDSEDSGIEQLVNVQTEQQFQEESDFIQLVQSEYNGPVFQFHLGEPKTTMHQILFTLDKSKTQQMLPKFVFDKTPASFFSSQPDYDKVRILDHSSAFESFTVGLDLTRKQIESYNKSLSYGFHPGYSVFYKNYPIGLVDGIHFHELLEKVNPKMFDQKENEFYQSVYSHGSSVLFTKKQQQNKKCIAKPGDSIQFRSDQFDLDFGNEYRCEQFKQNAHLKEKHTIQVYLEQSGEKLLKNTFLYQLDEQHNILPQYNFIINIGEAIQTKHTEKPKVCRYRGLHWLNEQVSGLTQERRKTNIVAFDVNGEVLVTDIREKITETAKVQDVNVMNENYEEIITRQLCPTESSSLPIKLIDKVCKYLEVTESQLLGSSLLSFLNDNYGCLTGFVYQGKIFAREFSENKFEKFIDVTEKMDQLLSKVKTQTKSNANSALESIYQSVTEYYIMNKMQSANNDILLLVANVQLSGKITFTTDDWMYSLLCCHPTSYLQYFRDDLVPMEALKVQPVPLTLVHKKSQRTKFLKTIVENIVGKQQPVMKGGNQIIFEHQGQMYKIATEIKMRRLNYTHDEQIQQYLSETDLDLNELNKQLQPMKIKLNNKTLNVFMNSLQIQMSDSSMREVGFNAENNRYYKTQKGSYNRLAEFSIVLYAYLMPYLFKTLVHALNQKSDKVQKHDIFEINHKSQLKKCKIIMDPQQLPMFIERVSDENELQAVLSCCQYVIHSVISPLCHQLFINNEKHLSPVQCAKIQEFLQECKVIEATEHVETHVYEKQRLQLGQLCIIKQYRCLGVVVANGKHHQIRVQTARKDLMNYNSGYFDHSIFVCDADEVILLGQVLNLDVPTVNFQYPSVCEFNSLKIDLKQMQYTWLQKQEAININDLINIEIEQVPEVKQEQFDIQIEAEEQKVEKIDIEIDWE</sequence>
<feature type="domain" description="Xrn1 helical" evidence="7">
    <location>
        <begin position="298"/>
        <end position="560"/>
    </location>
</feature>
<comment type="similarity">
    <text evidence="4">Belongs to the 5'-3' exonuclease family.</text>
</comment>
<dbReference type="GO" id="GO:0004534">
    <property type="term" value="F:5'-3' RNA exonuclease activity"/>
    <property type="evidence" value="ECO:0007669"/>
    <property type="project" value="TreeGrafter"/>
</dbReference>
<feature type="coiled-coil region" evidence="5">
    <location>
        <begin position="121"/>
        <end position="165"/>
    </location>
</feature>
<evidence type="ECO:0000256" key="4">
    <source>
        <dbReference type="ARBA" id="ARBA00038299"/>
    </source>
</evidence>
<evidence type="ECO:0000259" key="7">
    <source>
        <dbReference type="Pfam" id="PF17846"/>
    </source>
</evidence>
<keyword evidence="2" id="KW-0378">Hydrolase</keyword>
<organism evidence="8">
    <name type="scientific">Trepomonas sp. PC1</name>
    <dbReference type="NCBI Taxonomy" id="1076344"/>
    <lineage>
        <taxon>Eukaryota</taxon>
        <taxon>Metamonada</taxon>
        <taxon>Diplomonadida</taxon>
        <taxon>Hexamitidae</taxon>
        <taxon>Hexamitinae</taxon>
        <taxon>Trepomonas</taxon>
    </lineage>
</organism>
<dbReference type="Pfam" id="PF17846">
    <property type="entry name" value="XRN_M"/>
    <property type="match status" value="1"/>
</dbReference>
<evidence type="ECO:0000256" key="2">
    <source>
        <dbReference type="ARBA" id="ARBA00022801"/>
    </source>
</evidence>
<name>A0A146KEI7_9EUKA</name>
<dbReference type="InterPro" id="IPR027073">
    <property type="entry name" value="5_3_exoribonuclease"/>
</dbReference>
<keyword evidence="1" id="KW-0540">Nuclease</keyword>
<dbReference type="GO" id="GO:0003723">
    <property type="term" value="F:RNA binding"/>
    <property type="evidence" value="ECO:0007669"/>
    <property type="project" value="TreeGrafter"/>
</dbReference>